<evidence type="ECO:0000259" key="2">
    <source>
        <dbReference type="PROSITE" id="PS50132"/>
    </source>
</evidence>
<feature type="compositionally biased region" description="Low complexity" evidence="1">
    <location>
        <begin position="294"/>
        <end position="309"/>
    </location>
</feature>
<feature type="region of interest" description="Disordered" evidence="1">
    <location>
        <begin position="1"/>
        <end position="40"/>
    </location>
</feature>
<protein>
    <recommendedName>
        <fullName evidence="2">RGS domain-containing protein</fullName>
    </recommendedName>
</protein>
<dbReference type="GeneID" id="27311812"/>
<organism evidence="3 4">
    <name type="scientific">Verruconis gallopava</name>
    <dbReference type="NCBI Taxonomy" id="253628"/>
    <lineage>
        <taxon>Eukaryota</taxon>
        <taxon>Fungi</taxon>
        <taxon>Dikarya</taxon>
        <taxon>Ascomycota</taxon>
        <taxon>Pezizomycotina</taxon>
        <taxon>Dothideomycetes</taxon>
        <taxon>Pleosporomycetidae</taxon>
        <taxon>Venturiales</taxon>
        <taxon>Sympoventuriaceae</taxon>
        <taxon>Verruconis</taxon>
    </lineage>
</organism>
<dbReference type="SMART" id="SM00315">
    <property type="entry name" value="RGS"/>
    <property type="match status" value="1"/>
</dbReference>
<dbReference type="VEuPathDB" id="FungiDB:PV09_03839"/>
<feature type="region of interest" description="Disordered" evidence="1">
    <location>
        <begin position="237"/>
        <end position="309"/>
    </location>
</feature>
<dbReference type="PANTHER" id="PTHR10845">
    <property type="entry name" value="REGULATOR OF G PROTEIN SIGNALING"/>
    <property type="match status" value="1"/>
</dbReference>
<evidence type="ECO:0000256" key="1">
    <source>
        <dbReference type="SAM" id="MobiDB-lite"/>
    </source>
</evidence>
<feature type="compositionally biased region" description="Basic residues" evidence="1">
    <location>
        <begin position="381"/>
        <end position="394"/>
    </location>
</feature>
<dbReference type="InterPro" id="IPR036305">
    <property type="entry name" value="RGS_sf"/>
</dbReference>
<feature type="compositionally biased region" description="Basic residues" evidence="1">
    <location>
        <begin position="245"/>
        <end position="254"/>
    </location>
</feature>
<feature type="domain" description="RGS" evidence="2">
    <location>
        <begin position="100"/>
        <end position="222"/>
    </location>
</feature>
<dbReference type="PROSITE" id="PS50132">
    <property type="entry name" value="RGS"/>
    <property type="match status" value="1"/>
</dbReference>
<dbReference type="InParanoid" id="A0A0D2AFP7"/>
<dbReference type="RefSeq" id="XP_016215184.1">
    <property type="nucleotide sequence ID" value="XM_016357095.1"/>
</dbReference>
<sequence>MSIKKSSKPALRIKTVSTSITSSPSLSQHSCDSNLGSLPDLREKKSDERMTDWMSSRPLSVAIPTQNGGFSTTGPYCPRRPNLSDILANNSPPPWTLSAFMAYLSQNHCLETLEFTMDASRYRKHYSKMASRSPDGRLVRGSSDSAYVLSLWQKLLEAYIIPNGPREVNIPADVRDSLMELSMTDEPPEPSVLDVAVQKVYDLMEESVLVPFLNSFYPQTALPDSANTSQEDLAYQVRSNEDRALHRRSTRKERRSSPTMSSTIPSSAPPMPNRASAPSTLSQFARTLSHSTRHASSSSKTSSAPSARSSTIAMISPWSSNQSESMVLSPIDIGLTDDASASSPSAAGEPMTPPTTPPQCDFGSPTSSGGFGGSKGGGTWKKMRSSFTFKKRSGNLREEEPEHPQNGSYL</sequence>
<feature type="region of interest" description="Disordered" evidence="1">
    <location>
        <begin position="335"/>
        <end position="410"/>
    </location>
</feature>
<dbReference type="OrthoDB" id="10266999at2759"/>
<gene>
    <name evidence="3" type="ORF">PV09_03839</name>
</gene>
<feature type="compositionally biased region" description="Low complexity" evidence="1">
    <location>
        <begin position="15"/>
        <end position="30"/>
    </location>
</feature>
<name>A0A0D2AFP7_9PEZI</name>
<keyword evidence="4" id="KW-1185">Reference proteome</keyword>
<evidence type="ECO:0000313" key="4">
    <source>
        <dbReference type="Proteomes" id="UP000053259"/>
    </source>
</evidence>
<dbReference type="Proteomes" id="UP000053259">
    <property type="component" value="Unassembled WGS sequence"/>
</dbReference>
<dbReference type="CDD" id="cd07440">
    <property type="entry name" value="RGS"/>
    <property type="match status" value="1"/>
</dbReference>
<dbReference type="HOGENOM" id="CLU_037891_0_1_1"/>
<dbReference type="InterPro" id="IPR016137">
    <property type="entry name" value="RGS"/>
</dbReference>
<dbReference type="InterPro" id="IPR044926">
    <property type="entry name" value="RGS_subdomain_2"/>
</dbReference>
<dbReference type="Pfam" id="PF00615">
    <property type="entry name" value="RGS"/>
    <property type="match status" value="1"/>
</dbReference>
<dbReference type="SUPFAM" id="SSF48097">
    <property type="entry name" value="Regulator of G-protein signaling, RGS"/>
    <property type="match status" value="1"/>
</dbReference>
<dbReference type="EMBL" id="KN847538">
    <property type="protein sequence ID" value="KIW05315.1"/>
    <property type="molecule type" value="Genomic_DNA"/>
</dbReference>
<evidence type="ECO:0000313" key="3">
    <source>
        <dbReference type="EMBL" id="KIW05315.1"/>
    </source>
</evidence>
<proteinExistence type="predicted"/>
<feature type="compositionally biased region" description="Polar residues" evidence="1">
    <location>
        <begin position="276"/>
        <end position="288"/>
    </location>
</feature>
<reference evidence="3 4" key="1">
    <citation type="submission" date="2015-01" db="EMBL/GenBank/DDBJ databases">
        <title>The Genome Sequence of Ochroconis gallopava CBS43764.</title>
        <authorList>
            <consortium name="The Broad Institute Genomics Platform"/>
            <person name="Cuomo C."/>
            <person name="de Hoog S."/>
            <person name="Gorbushina A."/>
            <person name="Stielow B."/>
            <person name="Teixiera M."/>
            <person name="Abouelleil A."/>
            <person name="Chapman S.B."/>
            <person name="Priest M."/>
            <person name="Young S.K."/>
            <person name="Wortman J."/>
            <person name="Nusbaum C."/>
            <person name="Birren B."/>
        </authorList>
    </citation>
    <scope>NUCLEOTIDE SEQUENCE [LARGE SCALE GENOMIC DNA]</scope>
    <source>
        <strain evidence="3 4">CBS 43764</strain>
    </source>
</reference>
<feature type="compositionally biased region" description="Low complexity" evidence="1">
    <location>
        <begin position="257"/>
        <end position="266"/>
    </location>
</feature>
<accession>A0A0D2AFP7</accession>
<dbReference type="PANTHER" id="PTHR10845:SF267">
    <property type="entry name" value="REGULATOR OF G PROTEIN SIGNALING DOMAIN PROTEIN (AFU_ORTHOLOGUE AFUA_6G06860)"/>
    <property type="match status" value="1"/>
</dbReference>
<feature type="compositionally biased region" description="Gly residues" evidence="1">
    <location>
        <begin position="369"/>
        <end position="379"/>
    </location>
</feature>
<dbReference type="Gene3D" id="1.10.167.10">
    <property type="entry name" value="Regulator of G-protein Signalling 4, domain 2"/>
    <property type="match status" value="1"/>
</dbReference>
<dbReference type="AlphaFoldDB" id="A0A0D2AFP7"/>